<dbReference type="AlphaFoldDB" id="A0AAW8ZTA5"/>
<evidence type="ECO:0000313" key="2">
    <source>
        <dbReference type="Proteomes" id="UP001187425"/>
    </source>
</evidence>
<dbReference type="Proteomes" id="UP001187425">
    <property type="component" value="Unassembled WGS sequence"/>
</dbReference>
<evidence type="ECO:0000313" key="1">
    <source>
        <dbReference type="EMBL" id="MDV7249017.1"/>
    </source>
</evidence>
<proteinExistence type="predicted"/>
<name>A0AAW8ZTA5_9XANT</name>
<sequence>MFMAIVVQGEPADQLFASNDDRSVWGHAVASLAMGDTRKKVAGDAEVSGRAFASRWV</sequence>
<comment type="caution">
    <text evidence="1">The sequence shown here is derived from an EMBL/GenBank/DDBJ whole genome shotgun (WGS) entry which is preliminary data.</text>
</comment>
<protein>
    <submittedName>
        <fullName evidence="1">Uncharacterized protein</fullName>
    </submittedName>
</protein>
<accession>A0AAW8ZTA5</accession>
<dbReference type="EMBL" id="JAWMQI010000037">
    <property type="protein sequence ID" value="MDV7249017.1"/>
    <property type="molecule type" value="Genomic_DNA"/>
</dbReference>
<gene>
    <name evidence="1" type="ORF">R4K57_11470</name>
</gene>
<organism evidence="1 2">
    <name type="scientific">Xanthomonas hortorum pv. vitians</name>
    <dbReference type="NCBI Taxonomy" id="83224"/>
    <lineage>
        <taxon>Bacteria</taxon>
        <taxon>Pseudomonadati</taxon>
        <taxon>Pseudomonadota</taxon>
        <taxon>Gammaproteobacteria</taxon>
        <taxon>Lysobacterales</taxon>
        <taxon>Lysobacteraceae</taxon>
        <taxon>Xanthomonas</taxon>
    </lineage>
</organism>
<dbReference type="RefSeq" id="WP_167693695.1">
    <property type="nucleotide sequence ID" value="NZ_CP060399.1"/>
</dbReference>
<reference evidence="1 2" key="1">
    <citation type="submission" date="2023-10" db="EMBL/GenBank/DDBJ databases">
        <title>A new tool for lettuce pathogen research.</title>
        <authorList>
            <person name="Horton K.N."/>
            <person name="Cseke L.J."/>
            <person name="Badiwe M."/>
            <person name="Tesfaye D."/>
            <person name="Klein A."/>
            <person name="Su J."/>
            <person name="Potnis N."/>
            <person name="Gassmann W."/>
        </authorList>
    </citation>
    <scope>NUCLEOTIDE SEQUENCE [LARGE SCALE GENOMIC DNA]</scope>
    <source>
        <strain evidence="1 2">JSKH1901</strain>
    </source>
</reference>